<proteinExistence type="predicted"/>
<protein>
    <submittedName>
        <fullName evidence="2">Uncharacterized protein</fullName>
    </submittedName>
</protein>
<feature type="compositionally biased region" description="Pro residues" evidence="1">
    <location>
        <begin position="168"/>
        <end position="181"/>
    </location>
</feature>
<feature type="compositionally biased region" description="Polar residues" evidence="1">
    <location>
        <begin position="98"/>
        <end position="114"/>
    </location>
</feature>
<keyword evidence="3" id="KW-1185">Reference proteome</keyword>
<name>A0ABQ8KXI0_9APHY</name>
<comment type="caution">
    <text evidence="2">The sequence shown here is derived from an EMBL/GenBank/DDBJ whole genome shotgun (WGS) entry which is preliminary data.</text>
</comment>
<feature type="compositionally biased region" description="Low complexity" evidence="1">
    <location>
        <begin position="115"/>
        <end position="124"/>
    </location>
</feature>
<feature type="compositionally biased region" description="Polar residues" evidence="1">
    <location>
        <begin position="871"/>
        <end position="886"/>
    </location>
</feature>
<feature type="compositionally biased region" description="Basic and acidic residues" evidence="1">
    <location>
        <begin position="264"/>
        <end position="281"/>
    </location>
</feature>
<feature type="compositionally biased region" description="Pro residues" evidence="1">
    <location>
        <begin position="602"/>
        <end position="612"/>
    </location>
</feature>
<sequence>MNRAPSIHGHPPRCGQGRCSCHCRPAATLETRVQGFTSESILSYPRADQSPQRNRKPMMLPGTQGPIQGIVPRESTPSPSFRERQRATKAHSLPIVPSLNQLQERQSVYPQAQQPSPTTSTGSHPSRRSPPPSRISPVAAKMSVAAHAREHTPEGAPSPPLQSHAPQVLPPHLIPLPPPGPSHSQSLPAVPQVAQNPHHPRPINRVPPPNFLSQFGNDTWQMTPELIAEIERADLQQAAGQSGFAYAGGAASSNLSLVQPAKDPAVERVRASDRSSPKDQDAITAKRQSRDKDSMNARDSPKTRDRSQTVSSISSMEGHAAVARTPEYRGSPQFQAPMVSPGERTAVYTQYVPEGYRDQGGNTQVQGPTPPTRKPVPAVGTAEAAPTRLTPPATSKLVSSHTPPLQTMTSRPSERSLPLQEEPEEEVTHYVDREPEYEDLHRGSPTPSSDLYPEGRYEPRREHARHPSRGSDDEEDDVTLNDEDDDHQQMQGKDGEDSGSGSGFTPRSPTVPLPDRSRDAPYTSPTSQYGSTTAQYSSTPAQYQANTNADYQKTIRAKHRSGPTDQLGMRSFDPTMFEGTVNSLRSNDRGSPAGGQRQSSRPPQPPPQPQPQQQPTAQAQQTQVRLDSSRVQADAAQHAALGHLTEHQLAQAGIYPPRFPHPDELQSLLEDPTSSYIHSFLRTPGARPNAPIPPTPQSNTAAPSPSPLLSAMHSDAEPRQIGSPYPYPFTHIRRSTMPAMQQAPSSTPDMNNLDYVREQMALQMQIYALNNGYQQASDASTFSPPATPFPGPGYNPLAFVPLMGMQGLGQAGARASVMSMRSSPSHEPVSLPPPPAMRGRGLRRRDQAPSLRAPQPGARPVRRVKPPPRVESTQPRETSPELSSDGSGEETAGEEKFVDHYIGEASAQSTTSATPWTNGNGIEHVEDEEGEWVDEEEEGEEEDLLELEYHPTYVSSVQRRRRRWETRWDALIQAFQALDRETDATLVMLASPSHSTKLHALTSRSIRRDAALYNSPKLANIRASFNHLASHRRNARSQRMSLVERLHLSAGSAASADGSPITAESREADLRRALEAALGSLSEMGKIYEGREMRWHDEMKQLTDDRDRVELLLKQALGPLIPNGNVNGDGRS</sequence>
<evidence type="ECO:0000256" key="1">
    <source>
        <dbReference type="SAM" id="MobiDB-lite"/>
    </source>
</evidence>
<feature type="compositionally biased region" description="Basic and acidic residues" evidence="1">
    <location>
        <begin position="426"/>
        <end position="442"/>
    </location>
</feature>
<feature type="compositionally biased region" description="Polar residues" evidence="1">
    <location>
        <begin position="906"/>
        <end position="920"/>
    </location>
</feature>
<feature type="region of interest" description="Disordered" evidence="1">
    <location>
        <begin position="814"/>
        <end position="892"/>
    </location>
</feature>
<reference evidence="2 3" key="1">
    <citation type="journal article" date="2021" name="Environ. Microbiol.">
        <title>Gene family expansions and transcriptome signatures uncover fungal adaptations to wood decay.</title>
        <authorList>
            <person name="Hage H."/>
            <person name="Miyauchi S."/>
            <person name="Viragh M."/>
            <person name="Drula E."/>
            <person name="Min B."/>
            <person name="Chaduli D."/>
            <person name="Navarro D."/>
            <person name="Favel A."/>
            <person name="Norest M."/>
            <person name="Lesage-Meessen L."/>
            <person name="Balint B."/>
            <person name="Merenyi Z."/>
            <person name="de Eugenio L."/>
            <person name="Morin E."/>
            <person name="Martinez A.T."/>
            <person name="Baldrian P."/>
            <person name="Stursova M."/>
            <person name="Martinez M.J."/>
            <person name="Novotny C."/>
            <person name="Magnuson J.K."/>
            <person name="Spatafora J.W."/>
            <person name="Maurice S."/>
            <person name="Pangilinan J."/>
            <person name="Andreopoulos W."/>
            <person name="LaButti K."/>
            <person name="Hundley H."/>
            <person name="Na H."/>
            <person name="Kuo A."/>
            <person name="Barry K."/>
            <person name="Lipzen A."/>
            <person name="Henrissat B."/>
            <person name="Riley R."/>
            <person name="Ahrendt S."/>
            <person name="Nagy L.G."/>
            <person name="Grigoriev I.V."/>
            <person name="Martin F."/>
            <person name="Rosso M.N."/>
        </authorList>
    </citation>
    <scope>NUCLEOTIDE SEQUENCE [LARGE SCALE GENOMIC DNA]</scope>
    <source>
        <strain evidence="2 3">CIRM-BRFM 1785</strain>
    </source>
</reference>
<feature type="region of interest" description="Disordered" evidence="1">
    <location>
        <begin position="906"/>
        <end position="943"/>
    </location>
</feature>
<feature type="compositionally biased region" description="Acidic residues" evidence="1">
    <location>
        <begin position="472"/>
        <end position="486"/>
    </location>
</feature>
<feature type="compositionally biased region" description="Basic and acidic residues" evidence="1">
    <location>
        <begin position="288"/>
        <end position="307"/>
    </location>
</feature>
<dbReference type="EMBL" id="JADCUA010000001">
    <property type="protein sequence ID" value="KAH9843595.1"/>
    <property type="molecule type" value="Genomic_DNA"/>
</dbReference>
<evidence type="ECO:0000313" key="2">
    <source>
        <dbReference type="EMBL" id="KAH9843595.1"/>
    </source>
</evidence>
<gene>
    <name evidence="2" type="ORF">C8Q71DRAFT_729158</name>
</gene>
<dbReference type="RefSeq" id="XP_047784405.1">
    <property type="nucleotide sequence ID" value="XM_047922011.1"/>
</dbReference>
<evidence type="ECO:0000313" key="3">
    <source>
        <dbReference type="Proteomes" id="UP000814176"/>
    </source>
</evidence>
<feature type="compositionally biased region" description="Polar residues" evidence="1">
    <location>
        <begin position="392"/>
        <end position="411"/>
    </location>
</feature>
<dbReference type="GeneID" id="72002743"/>
<feature type="compositionally biased region" description="Low complexity" evidence="1">
    <location>
        <begin position="613"/>
        <end position="623"/>
    </location>
</feature>
<feature type="region of interest" description="Disordered" evidence="1">
    <location>
        <begin position="258"/>
        <end position="632"/>
    </location>
</feature>
<feature type="compositionally biased region" description="Polar residues" evidence="1">
    <location>
        <begin position="523"/>
        <end position="551"/>
    </location>
</feature>
<feature type="compositionally biased region" description="Acidic residues" evidence="1">
    <location>
        <begin position="925"/>
        <end position="943"/>
    </location>
</feature>
<feature type="region of interest" description="Disordered" evidence="1">
    <location>
        <begin position="682"/>
        <end position="708"/>
    </location>
</feature>
<feature type="region of interest" description="Disordered" evidence="1">
    <location>
        <begin position="40"/>
        <end position="217"/>
    </location>
</feature>
<dbReference type="Proteomes" id="UP000814176">
    <property type="component" value="Unassembled WGS sequence"/>
</dbReference>
<organism evidence="2 3">
    <name type="scientific">Rhodofomes roseus</name>
    <dbReference type="NCBI Taxonomy" id="34475"/>
    <lineage>
        <taxon>Eukaryota</taxon>
        <taxon>Fungi</taxon>
        <taxon>Dikarya</taxon>
        <taxon>Basidiomycota</taxon>
        <taxon>Agaricomycotina</taxon>
        <taxon>Agaricomycetes</taxon>
        <taxon>Polyporales</taxon>
        <taxon>Rhodofomes</taxon>
    </lineage>
</organism>
<accession>A0ABQ8KXI0</accession>